<dbReference type="RefSeq" id="WP_137090505.1">
    <property type="nucleotide sequence ID" value="NZ_CP028923.1"/>
</dbReference>
<feature type="region of interest" description="Disordered" evidence="1">
    <location>
        <begin position="325"/>
        <end position="399"/>
    </location>
</feature>
<dbReference type="Pfam" id="PF11751">
    <property type="entry name" value="PorP_SprF"/>
    <property type="match status" value="1"/>
</dbReference>
<organism evidence="2 3">
    <name type="scientific">Mangrovivirga cuniculi</name>
    <dbReference type="NCBI Taxonomy" id="2715131"/>
    <lineage>
        <taxon>Bacteria</taxon>
        <taxon>Pseudomonadati</taxon>
        <taxon>Bacteroidota</taxon>
        <taxon>Cytophagia</taxon>
        <taxon>Cytophagales</taxon>
        <taxon>Mangrovivirgaceae</taxon>
        <taxon>Mangrovivirga</taxon>
    </lineage>
</organism>
<reference evidence="2 3" key="1">
    <citation type="submission" date="2018-04" db="EMBL/GenBank/DDBJ databases">
        <title>Complete genome uncultured novel isolate.</title>
        <authorList>
            <person name="Merlino G."/>
        </authorList>
    </citation>
    <scope>NUCLEOTIDE SEQUENCE [LARGE SCALE GENOMIC DNA]</scope>
    <source>
        <strain evidence="3">R1DC9</strain>
    </source>
</reference>
<dbReference type="KEGG" id="fpf:DCC35_09265"/>
<dbReference type="OrthoDB" id="1114455at2"/>
<protein>
    <recommendedName>
        <fullName evidence="4">Type IX secretion system membrane protein, PorP/SprF family</fullName>
    </recommendedName>
</protein>
<evidence type="ECO:0000256" key="1">
    <source>
        <dbReference type="SAM" id="MobiDB-lite"/>
    </source>
</evidence>
<dbReference type="InterPro" id="IPR019861">
    <property type="entry name" value="PorP/SprF_Bacteroidetes"/>
</dbReference>
<feature type="compositionally biased region" description="Acidic residues" evidence="1">
    <location>
        <begin position="340"/>
        <end position="393"/>
    </location>
</feature>
<evidence type="ECO:0000313" key="2">
    <source>
        <dbReference type="EMBL" id="QCK14915.1"/>
    </source>
</evidence>
<name>A0A4D7JVS2_9BACT</name>
<accession>A0A4D7JVS2</accession>
<sequence length="508" mass="57703">MRLIICSILFLSVFANDVRAQRAPAWSNFYMNPYVVNPAMGGIYGRGLVEVNYRRQWVKINEAPSIASLALQMPFENRVTFGVNIYNKDYSLFNTTSSNLTLGYTVPFERDHFISFGLGGGANFNSIDYGSLDDSQLSDPAIGALGENTVSFQAQFGVHYFIKGLNLSLTLPALFQDNILNSEDFDQFSFQPVDVLHGMAYYNFKLPTNDITVTPYAIYRYGYTGQSYYEGALVVDLREILWFGGSYRQDYGASLLVGFGQPDKFKIGYAYEFASNLDVGIPGGTHEIQIQVLFGNNIDIFKGLAKKKQKERAQPDWLDEYYTRKEDVQTKSTEPPIVEVEPEPEQEPEVIEPEPEITEPEPEPEITESEPEPEITESEPEPEVIEPEPEPEPEVTASEPEVIDTEPVAVVEPPIEQPDKVYKESDDPNGLKPGHYVVVDQFDSEAEVEAYIEKMRQRGFYGQYGYSSTLKKFIIYTFKTESNEDVLIERDRIKGISYYKDAYYLYVE</sequence>
<keyword evidence="3" id="KW-1185">Reference proteome</keyword>
<evidence type="ECO:0000313" key="3">
    <source>
        <dbReference type="Proteomes" id="UP000298616"/>
    </source>
</evidence>
<dbReference type="AlphaFoldDB" id="A0A4D7JVS2"/>
<gene>
    <name evidence="2" type="ORF">DCC35_09265</name>
</gene>
<dbReference type="Proteomes" id="UP000298616">
    <property type="component" value="Chromosome"/>
</dbReference>
<dbReference type="NCBIfam" id="TIGR03519">
    <property type="entry name" value="T9SS_PorP_fam"/>
    <property type="match status" value="1"/>
</dbReference>
<dbReference type="EMBL" id="CP028923">
    <property type="protein sequence ID" value="QCK14915.1"/>
    <property type="molecule type" value="Genomic_DNA"/>
</dbReference>
<proteinExistence type="predicted"/>
<evidence type="ECO:0008006" key="4">
    <source>
        <dbReference type="Google" id="ProtNLM"/>
    </source>
</evidence>